<dbReference type="Proteomes" id="UP001210261">
    <property type="component" value="Unassembled WGS sequence"/>
</dbReference>
<keyword evidence="1" id="KW-0472">Membrane</keyword>
<keyword evidence="1" id="KW-0812">Transmembrane</keyword>
<dbReference type="SMART" id="SM00287">
    <property type="entry name" value="SH3b"/>
    <property type="match status" value="3"/>
</dbReference>
<reference evidence="3 4" key="1">
    <citation type="submission" date="2023-01" db="EMBL/GenBank/DDBJ databases">
        <title>Description of Helicobacter ibis sp. nov. isolated from faecal droppings of black-faced ibis (Theristicus melanopis).</title>
        <authorList>
            <person name="Lopez-Cantillo M."/>
            <person name="Vidal-Veuthey B."/>
            <person name="Mella A."/>
            <person name="De La Haba R."/>
            <person name="Collado L."/>
        </authorList>
    </citation>
    <scope>NUCLEOTIDE SEQUENCE [LARGE SCALE GENOMIC DNA]</scope>
    <source>
        <strain evidence="3 4">A82</strain>
    </source>
</reference>
<sequence length="302" mass="34076">MIRGIINFFKVYPLPIFVLLLTFAIYYSIFEVVRNSDNNGSRAVTEEESMMSQNSDANATKITTITPDHIPQLIPQLPEDDVQLAQKNNDYLSSKVKSLNIRELPNANSNIVGKLTPSIRVVILEDLGEWVKVGMDNGNVGFVVKAYTKLVESPLLETQTKPKVKISLDNKELYTSSVPRLNIRELPNANSNIVGKLTPDIKVVILEDLGEWVKIGSDVELGFVLKRFLKLANFNEELLEQEDLFTSMVPRLNVRENPSVESVILDKLTPEDRVQIIQEEGEWAKISGTKNGWVVKRSLKRL</sequence>
<dbReference type="Pfam" id="PF08239">
    <property type="entry name" value="SH3_3"/>
    <property type="match status" value="3"/>
</dbReference>
<name>A0ABT4VFL4_9HELI</name>
<proteinExistence type="predicted"/>
<keyword evidence="4" id="KW-1185">Reference proteome</keyword>
<dbReference type="InterPro" id="IPR003646">
    <property type="entry name" value="SH3-like_bac-type"/>
</dbReference>
<feature type="domain" description="SH3b" evidence="2">
    <location>
        <begin position="171"/>
        <end position="232"/>
    </location>
</feature>
<keyword evidence="1" id="KW-1133">Transmembrane helix</keyword>
<feature type="transmembrane region" description="Helical" evidence="1">
    <location>
        <begin position="12"/>
        <end position="30"/>
    </location>
</feature>
<protein>
    <submittedName>
        <fullName evidence="3">SH3 domain-containing protein</fullName>
    </submittedName>
</protein>
<accession>A0ABT4VFL4</accession>
<evidence type="ECO:0000256" key="1">
    <source>
        <dbReference type="SAM" id="Phobius"/>
    </source>
</evidence>
<feature type="domain" description="SH3b" evidence="2">
    <location>
        <begin position="242"/>
        <end position="302"/>
    </location>
</feature>
<dbReference type="PANTHER" id="PTHR34408:SF1">
    <property type="entry name" value="GLYCOSYL HYDROLASE FAMILY 19 DOMAIN-CONTAINING PROTEIN HI_1415"/>
    <property type="match status" value="1"/>
</dbReference>
<dbReference type="Gene3D" id="2.30.30.40">
    <property type="entry name" value="SH3 Domains"/>
    <property type="match status" value="3"/>
</dbReference>
<feature type="domain" description="SH3b" evidence="2">
    <location>
        <begin position="91"/>
        <end position="151"/>
    </location>
</feature>
<organism evidence="3 4">
    <name type="scientific">Helicobacter ibis</name>
    <dbReference type="NCBI Taxonomy" id="2962633"/>
    <lineage>
        <taxon>Bacteria</taxon>
        <taxon>Pseudomonadati</taxon>
        <taxon>Campylobacterota</taxon>
        <taxon>Epsilonproteobacteria</taxon>
        <taxon>Campylobacterales</taxon>
        <taxon>Helicobacteraceae</taxon>
        <taxon>Helicobacter</taxon>
    </lineage>
</organism>
<dbReference type="PANTHER" id="PTHR34408">
    <property type="entry name" value="FAMILY PROTEIN, PUTATIVE-RELATED"/>
    <property type="match status" value="1"/>
</dbReference>
<evidence type="ECO:0000259" key="2">
    <source>
        <dbReference type="SMART" id="SM00287"/>
    </source>
</evidence>
<dbReference type="RefSeq" id="WP_271021854.1">
    <property type="nucleotide sequence ID" value="NZ_JAQHXR010000004.1"/>
</dbReference>
<evidence type="ECO:0000313" key="3">
    <source>
        <dbReference type="EMBL" id="MDA3969499.1"/>
    </source>
</evidence>
<dbReference type="EMBL" id="JAQHXR010000004">
    <property type="protein sequence ID" value="MDA3969499.1"/>
    <property type="molecule type" value="Genomic_DNA"/>
</dbReference>
<gene>
    <name evidence="3" type="ORF">PF021_07450</name>
</gene>
<evidence type="ECO:0000313" key="4">
    <source>
        <dbReference type="Proteomes" id="UP001210261"/>
    </source>
</evidence>
<dbReference type="InterPro" id="IPR052354">
    <property type="entry name" value="Cell_Wall_Dynamics_Protein"/>
</dbReference>
<comment type="caution">
    <text evidence="3">The sequence shown here is derived from an EMBL/GenBank/DDBJ whole genome shotgun (WGS) entry which is preliminary data.</text>
</comment>